<dbReference type="OrthoDB" id="7477155at2759"/>
<accession>A0A8B8HIU2</accession>
<sequence>MKSSLATIITLIIVQTADSMTNQKHNFLLNVDKPEDDIVDFMSSKGYLPNDKFLPQISIMKNTKNDISYILSKLTDEELIRLLNINPKKNVYDLNDIVRIAVGGKTIQNEKLSSLAQIKQGYIDDTVTNVNNKNYPLEYLSDTQTAYHKLNHKEIVPQKQKNSASFLALKKLNSLIYNRSQQEPEEEKLSDEKKELLFDILVAQLKTLCCKSTSKKRIPQFNDIHNDIIAEKMPTQSQNKLQPQIKDKKSNEYIFLILNDEIKSMDNDDLVLVDPDTLEKNSSVLILGPVTSPLTDNQLKIVMNRISHELSKPEYTSLIQQLSDGTMSDGNISVMKNFISGPETRRYIKAHRCNHQSKLAKIYGGPKWLICTGYLNINTPSLYD</sequence>
<feature type="chain" id="PRO_5045349675" evidence="1">
    <location>
        <begin position="20"/>
        <end position="384"/>
    </location>
</feature>
<gene>
    <name evidence="3" type="primary">LOC113392496</name>
</gene>
<dbReference type="Proteomes" id="UP001652626">
    <property type="component" value="Chromosome 5"/>
</dbReference>
<organism evidence="2 3">
    <name type="scientific">Vanessa tameamea</name>
    <name type="common">Kamehameha butterfly</name>
    <dbReference type="NCBI Taxonomy" id="334116"/>
    <lineage>
        <taxon>Eukaryota</taxon>
        <taxon>Metazoa</taxon>
        <taxon>Ecdysozoa</taxon>
        <taxon>Arthropoda</taxon>
        <taxon>Hexapoda</taxon>
        <taxon>Insecta</taxon>
        <taxon>Pterygota</taxon>
        <taxon>Neoptera</taxon>
        <taxon>Endopterygota</taxon>
        <taxon>Lepidoptera</taxon>
        <taxon>Glossata</taxon>
        <taxon>Ditrysia</taxon>
        <taxon>Papilionoidea</taxon>
        <taxon>Nymphalidae</taxon>
        <taxon>Nymphalinae</taxon>
        <taxon>Vanessa</taxon>
    </lineage>
</organism>
<keyword evidence="2" id="KW-1185">Reference proteome</keyword>
<keyword evidence="1" id="KW-0732">Signal</keyword>
<dbReference type="OMA" id="ICTGYLN"/>
<name>A0A8B8HIU2_VANTA</name>
<feature type="signal peptide" evidence="1">
    <location>
        <begin position="1"/>
        <end position="19"/>
    </location>
</feature>
<proteinExistence type="predicted"/>
<dbReference type="GeneID" id="113392496"/>
<reference evidence="3" key="1">
    <citation type="submission" date="2025-08" db="UniProtKB">
        <authorList>
            <consortium name="RefSeq"/>
        </authorList>
    </citation>
    <scope>IDENTIFICATION</scope>
    <source>
        <tissue evidence="3">Whole body</tissue>
    </source>
</reference>
<evidence type="ECO:0000313" key="2">
    <source>
        <dbReference type="Proteomes" id="UP001652626"/>
    </source>
</evidence>
<dbReference type="AlphaFoldDB" id="A0A8B8HIU2"/>
<protein>
    <submittedName>
        <fullName evidence="3">Uncharacterized protein LOC113392496</fullName>
    </submittedName>
</protein>
<evidence type="ECO:0000313" key="3">
    <source>
        <dbReference type="RefSeq" id="XP_026484742.2"/>
    </source>
</evidence>
<dbReference type="RefSeq" id="XP_026484742.2">
    <property type="nucleotide sequence ID" value="XM_026628957.2"/>
</dbReference>
<evidence type="ECO:0000256" key="1">
    <source>
        <dbReference type="SAM" id="SignalP"/>
    </source>
</evidence>